<gene>
    <name evidence="2" type="ORF">DO97_11960</name>
</gene>
<protein>
    <recommendedName>
        <fullName evidence="4">DUF3040 domain-containing protein</fullName>
    </recommendedName>
</protein>
<reference evidence="2 3" key="1">
    <citation type="journal article" date="2014" name="Mol. Ecol.">
        <title>Evolution of Synechococcus.</title>
        <authorList>
            <person name="Dvorak P."/>
            <person name="Casamatta D."/>
            <person name="Hasler P."/>
            <person name="Poulickova A."/>
            <person name="Ondrej V."/>
            <person name="Sanges R."/>
        </authorList>
    </citation>
    <scope>NUCLEOTIDE SEQUENCE [LARGE SCALE GENOMIC DNA]</scope>
    <source>
        <strain evidence="2 3">CAUP A 1101</strain>
    </source>
</reference>
<sequence>MSAPNPQEDELHRREQELAARERALRLRELEQEINHRSPPPRSLNPGAFSPRALSRTLVKWATFFAIVVAVVVAIRVAAWLTHIVLVLVVAWVVYKLFFQGDRPHGSP</sequence>
<keyword evidence="1" id="KW-0812">Transmembrane</keyword>
<evidence type="ECO:0000256" key="1">
    <source>
        <dbReference type="SAM" id="Phobius"/>
    </source>
</evidence>
<dbReference type="RefSeq" id="WP_036534736.1">
    <property type="nucleotide sequence ID" value="NZ_JJML01000036.1"/>
</dbReference>
<accession>A0A098TJX0</accession>
<evidence type="ECO:0000313" key="2">
    <source>
        <dbReference type="EMBL" id="KGF72142.1"/>
    </source>
</evidence>
<name>A0A098TJX0_9CYAN</name>
<dbReference type="AlphaFoldDB" id="A0A098TJX0"/>
<evidence type="ECO:0000313" key="3">
    <source>
        <dbReference type="Proteomes" id="UP000030170"/>
    </source>
</evidence>
<evidence type="ECO:0008006" key="4">
    <source>
        <dbReference type="Google" id="ProtNLM"/>
    </source>
</evidence>
<keyword evidence="1" id="KW-1133">Transmembrane helix</keyword>
<keyword evidence="3" id="KW-1185">Reference proteome</keyword>
<comment type="caution">
    <text evidence="2">The sequence shown here is derived from an EMBL/GenBank/DDBJ whole genome shotgun (WGS) entry which is preliminary data.</text>
</comment>
<dbReference type="EMBL" id="JJML01000036">
    <property type="protein sequence ID" value="KGF72142.1"/>
    <property type="molecule type" value="Genomic_DNA"/>
</dbReference>
<dbReference type="Proteomes" id="UP000030170">
    <property type="component" value="Unassembled WGS sequence"/>
</dbReference>
<proteinExistence type="predicted"/>
<organism evidence="2 3">
    <name type="scientific">Neosynechococcus sphagnicola sy1</name>
    <dbReference type="NCBI Taxonomy" id="1497020"/>
    <lineage>
        <taxon>Bacteria</taxon>
        <taxon>Bacillati</taxon>
        <taxon>Cyanobacteriota</taxon>
        <taxon>Cyanophyceae</taxon>
        <taxon>Neosynechococcales</taxon>
        <taxon>Neosynechococcaceae</taxon>
        <taxon>Neosynechococcus</taxon>
    </lineage>
</organism>
<feature type="transmembrane region" description="Helical" evidence="1">
    <location>
        <begin position="81"/>
        <end position="99"/>
    </location>
</feature>
<feature type="transmembrane region" description="Helical" evidence="1">
    <location>
        <begin position="58"/>
        <end position="75"/>
    </location>
</feature>
<keyword evidence="1" id="KW-0472">Membrane</keyword>